<feature type="region of interest" description="Disordered" evidence="1">
    <location>
        <begin position="15"/>
        <end position="39"/>
    </location>
</feature>
<reference evidence="2 3" key="1">
    <citation type="submission" date="2023-11" db="EMBL/GenBank/DDBJ databases">
        <title>An acidophilic fungus is an integral part of prey digestion in a carnivorous sundew plant.</title>
        <authorList>
            <person name="Tsai I.J."/>
        </authorList>
    </citation>
    <scope>NUCLEOTIDE SEQUENCE [LARGE SCALE GENOMIC DNA]</scope>
    <source>
        <strain evidence="2">169a</strain>
    </source>
</reference>
<name>A0AAQ3RBQ5_9PEZI</name>
<sequence>MAIKQDRHTAFVLASANPKSHSSTSSAASATSAGSTRSGGSKLLFGEIDTSSDRSSEYYASVCSFVLCDSGTFLTFWLNDNCRDNFLSYVPKKDLANLRLACHDFSVRAAPALFSDMSITFRANTFTKPSRLAALDRLGFYVKTLRFKVPHTADTYLPPLVEPETGAELSFTYTPQLQRPSPSRPRYGDAETTAILTRQYPPIFHAATNVYAFVRAFSAFVNLSHIKVKCPGYDPSVSYRRSVVDYALISLRIAIEQNRLNALDSLTLSPIHPGGLLCLSPLLGYAATPRSAKVWSQIRTLTIHSHYLPPGARRCGEPDHFKLLQTYLRTFQNNVQTFNFAWIGDKGPLPVQHHDKLMSLSSHNDDRHHLTGVHPARKPQPIKIATNCPPRKPVPSSKTKASRPVMFFPKLKFMTVENITASASAIAAFAGAHRRSVDELNFFNARLTSGTWDDAFAPLTDDFTAAQWI</sequence>
<organism evidence="2 3">
    <name type="scientific">Acrodontium crateriforme</name>
    <dbReference type="NCBI Taxonomy" id="150365"/>
    <lineage>
        <taxon>Eukaryota</taxon>
        <taxon>Fungi</taxon>
        <taxon>Dikarya</taxon>
        <taxon>Ascomycota</taxon>
        <taxon>Pezizomycotina</taxon>
        <taxon>Dothideomycetes</taxon>
        <taxon>Dothideomycetidae</taxon>
        <taxon>Mycosphaerellales</taxon>
        <taxon>Teratosphaeriaceae</taxon>
        <taxon>Acrodontium</taxon>
    </lineage>
</organism>
<dbReference type="EMBL" id="CP138583">
    <property type="protein sequence ID" value="WPH00448.1"/>
    <property type="molecule type" value="Genomic_DNA"/>
</dbReference>
<protein>
    <submittedName>
        <fullName evidence="2">Uncharacterized protein</fullName>
    </submittedName>
</protein>
<dbReference type="Proteomes" id="UP001303373">
    <property type="component" value="Chromosome 4"/>
</dbReference>
<evidence type="ECO:0000313" key="3">
    <source>
        <dbReference type="Proteomes" id="UP001303373"/>
    </source>
</evidence>
<dbReference type="AlphaFoldDB" id="A0AAQ3RBQ5"/>
<proteinExistence type="predicted"/>
<keyword evidence="3" id="KW-1185">Reference proteome</keyword>
<accession>A0AAQ3RBQ5</accession>
<gene>
    <name evidence="2" type="ORF">R9X50_00327700</name>
</gene>
<evidence type="ECO:0000256" key="1">
    <source>
        <dbReference type="SAM" id="MobiDB-lite"/>
    </source>
</evidence>
<evidence type="ECO:0000313" key="2">
    <source>
        <dbReference type="EMBL" id="WPH00448.1"/>
    </source>
</evidence>